<dbReference type="Pfam" id="PF18592">
    <property type="entry name" value="Tho1_MOS11_C"/>
    <property type="match status" value="1"/>
</dbReference>
<name>A0A9W8MR62_9AGAR</name>
<dbReference type="AlphaFoldDB" id="A0A9W8MR62"/>
<feature type="compositionally biased region" description="Pro residues" evidence="1">
    <location>
        <begin position="18"/>
        <end position="33"/>
    </location>
</feature>
<dbReference type="Proteomes" id="UP001148786">
    <property type="component" value="Unassembled WGS sequence"/>
</dbReference>
<evidence type="ECO:0000313" key="4">
    <source>
        <dbReference type="Proteomes" id="UP001148786"/>
    </source>
</evidence>
<accession>A0A9W8MR62</accession>
<feature type="compositionally biased region" description="Low complexity" evidence="1">
    <location>
        <begin position="92"/>
        <end position="103"/>
    </location>
</feature>
<feature type="region of interest" description="Disordered" evidence="1">
    <location>
        <begin position="118"/>
        <end position="161"/>
    </location>
</feature>
<dbReference type="EMBL" id="JANKHO010001034">
    <property type="protein sequence ID" value="KAJ3504249.1"/>
    <property type="molecule type" value="Genomic_DNA"/>
</dbReference>
<reference evidence="3" key="1">
    <citation type="submission" date="2022-07" db="EMBL/GenBank/DDBJ databases">
        <title>Genome Sequence of Agrocybe chaxingu.</title>
        <authorList>
            <person name="Buettner E."/>
        </authorList>
    </citation>
    <scope>NUCLEOTIDE SEQUENCE</scope>
    <source>
        <strain evidence="3">MP-N11</strain>
    </source>
</reference>
<feature type="domain" description="THO1-MOS11 C-terminal" evidence="2">
    <location>
        <begin position="61"/>
        <end position="91"/>
    </location>
</feature>
<dbReference type="InterPro" id="IPR040746">
    <property type="entry name" value="THO1_MOS11_C"/>
</dbReference>
<gene>
    <name evidence="3" type="ORF">NLJ89_g8034</name>
</gene>
<evidence type="ECO:0000313" key="3">
    <source>
        <dbReference type="EMBL" id="KAJ3504249.1"/>
    </source>
</evidence>
<evidence type="ECO:0000259" key="2">
    <source>
        <dbReference type="Pfam" id="PF18592"/>
    </source>
</evidence>
<evidence type="ECO:0000256" key="1">
    <source>
        <dbReference type="SAM" id="MobiDB-lite"/>
    </source>
</evidence>
<feature type="region of interest" description="Disordered" evidence="1">
    <location>
        <begin position="1"/>
        <end position="105"/>
    </location>
</feature>
<dbReference type="OrthoDB" id="445357at2759"/>
<feature type="compositionally biased region" description="Low complexity" evidence="1">
    <location>
        <begin position="34"/>
        <end position="61"/>
    </location>
</feature>
<comment type="caution">
    <text evidence="3">The sequence shown here is derived from an EMBL/GenBank/DDBJ whole genome shotgun (WGS) entry which is preliminary data.</text>
</comment>
<sequence length="161" mass="17134">MQGEQLHTCVARHRSPSVPVPALDPAPAAPASPPKTASVATPAPAPTTTTTTTAPPATASDLDPELEKRRARAARFGIPLVEPKQPKTLKRAPQAQKPVPAAANVTPEQLAARAARFGIAPTDPKVVPQTNDKKRPAEAVDPEELERRRKRAERFGFPTKA</sequence>
<keyword evidence="4" id="KW-1185">Reference proteome</keyword>
<organism evidence="3 4">
    <name type="scientific">Agrocybe chaxingu</name>
    <dbReference type="NCBI Taxonomy" id="84603"/>
    <lineage>
        <taxon>Eukaryota</taxon>
        <taxon>Fungi</taxon>
        <taxon>Dikarya</taxon>
        <taxon>Basidiomycota</taxon>
        <taxon>Agaricomycotina</taxon>
        <taxon>Agaricomycetes</taxon>
        <taxon>Agaricomycetidae</taxon>
        <taxon>Agaricales</taxon>
        <taxon>Agaricineae</taxon>
        <taxon>Strophariaceae</taxon>
        <taxon>Agrocybe</taxon>
    </lineage>
</organism>
<proteinExistence type="predicted"/>
<protein>
    <recommendedName>
        <fullName evidence="2">THO1-MOS11 C-terminal domain-containing protein</fullName>
    </recommendedName>
</protein>